<keyword evidence="3" id="KW-1185">Reference proteome</keyword>
<dbReference type="AlphaFoldDB" id="T1EXA2"/>
<reference evidence="2" key="3">
    <citation type="submission" date="2015-06" db="UniProtKB">
        <authorList>
            <consortium name="EnsemblMetazoa"/>
        </authorList>
    </citation>
    <scope>IDENTIFICATION</scope>
</reference>
<dbReference type="EMBL" id="AMQM01002170">
    <property type="status" value="NOT_ANNOTATED_CDS"/>
    <property type="molecule type" value="Genomic_DNA"/>
</dbReference>
<reference evidence="1 3" key="2">
    <citation type="journal article" date="2013" name="Nature">
        <title>Insights into bilaterian evolution from three spiralian genomes.</title>
        <authorList>
            <person name="Simakov O."/>
            <person name="Marletaz F."/>
            <person name="Cho S.J."/>
            <person name="Edsinger-Gonzales E."/>
            <person name="Havlak P."/>
            <person name="Hellsten U."/>
            <person name="Kuo D.H."/>
            <person name="Larsson T."/>
            <person name="Lv J."/>
            <person name="Arendt D."/>
            <person name="Savage R."/>
            <person name="Osoegawa K."/>
            <person name="de Jong P."/>
            <person name="Grimwood J."/>
            <person name="Chapman J.A."/>
            <person name="Shapiro H."/>
            <person name="Aerts A."/>
            <person name="Otillar R.P."/>
            <person name="Terry A.Y."/>
            <person name="Boore J.L."/>
            <person name="Grigoriev I.V."/>
            <person name="Lindberg D.R."/>
            <person name="Seaver E.C."/>
            <person name="Weisblat D.A."/>
            <person name="Putnam N.H."/>
            <person name="Rokhsar D.S."/>
        </authorList>
    </citation>
    <scope>NUCLEOTIDE SEQUENCE</scope>
</reference>
<dbReference type="HOGENOM" id="CLU_1898519_0_0_1"/>
<name>T1EXA2_HELRO</name>
<dbReference type="EMBL" id="KB097700">
    <property type="protein sequence ID" value="ESN91720.1"/>
    <property type="molecule type" value="Genomic_DNA"/>
</dbReference>
<evidence type="ECO:0000313" key="2">
    <source>
        <dbReference type="EnsemblMetazoa" id="HelroP165787"/>
    </source>
</evidence>
<dbReference type="CTD" id="20201202"/>
<dbReference type="PANTHER" id="PTHR12766">
    <property type="entry name" value="DEATH DOMAIN-ASSOCIATED PROTEIN 6 DAXX"/>
    <property type="match status" value="1"/>
</dbReference>
<dbReference type="GeneID" id="20201202"/>
<reference evidence="3" key="1">
    <citation type="submission" date="2012-12" db="EMBL/GenBank/DDBJ databases">
        <authorList>
            <person name="Hellsten U."/>
            <person name="Grimwood J."/>
            <person name="Chapman J.A."/>
            <person name="Shapiro H."/>
            <person name="Aerts A."/>
            <person name="Otillar R.P."/>
            <person name="Terry A.Y."/>
            <person name="Boore J.L."/>
            <person name="Simakov O."/>
            <person name="Marletaz F."/>
            <person name="Cho S.-J."/>
            <person name="Edsinger-Gonzales E."/>
            <person name="Havlak P."/>
            <person name="Kuo D.-H."/>
            <person name="Larsson T."/>
            <person name="Lv J."/>
            <person name="Arendt D."/>
            <person name="Savage R."/>
            <person name="Osoegawa K."/>
            <person name="de Jong P."/>
            <person name="Lindberg D.R."/>
            <person name="Seaver E.C."/>
            <person name="Weisblat D.A."/>
            <person name="Putnam N.H."/>
            <person name="Grigoriev I.V."/>
            <person name="Rokhsar D.S."/>
        </authorList>
    </citation>
    <scope>NUCLEOTIDE SEQUENCE</scope>
</reference>
<dbReference type="EnsemblMetazoa" id="HelroT165787">
    <property type="protein sequence ID" value="HelroP165787"/>
    <property type="gene ID" value="HelroG165787"/>
</dbReference>
<dbReference type="Proteomes" id="UP000015101">
    <property type="component" value="Unassembled WGS sequence"/>
</dbReference>
<dbReference type="PANTHER" id="PTHR12766:SF7">
    <property type="entry name" value="DEATH DOMAIN-ASSOCIATED PROTEIN 6"/>
    <property type="match status" value="1"/>
</dbReference>
<evidence type="ECO:0000313" key="1">
    <source>
        <dbReference type="EMBL" id="ESN91720.1"/>
    </source>
</evidence>
<proteinExistence type="predicted"/>
<evidence type="ECO:0000313" key="3">
    <source>
        <dbReference type="Proteomes" id="UP000015101"/>
    </source>
</evidence>
<dbReference type="EMBL" id="AMQM01002171">
    <property type="status" value="NOT_ANNOTATED_CDS"/>
    <property type="molecule type" value="Genomic_DNA"/>
</dbReference>
<dbReference type="EMBL" id="AMQM01002172">
    <property type="status" value="NOT_ANNOTATED_CDS"/>
    <property type="molecule type" value="Genomic_DNA"/>
</dbReference>
<accession>T1EXA2</accession>
<organism evidence="2 3">
    <name type="scientific">Helobdella robusta</name>
    <name type="common">Californian leech</name>
    <dbReference type="NCBI Taxonomy" id="6412"/>
    <lineage>
        <taxon>Eukaryota</taxon>
        <taxon>Metazoa</taxon>
        <taxon>Spiralia</taxon>
        <taxon>Lophotrochozoa</taxon>
        <taxon>Annelida</taxon>
        <taxon>Clitellata</taxon>
        <taxon>Hirudinea</taxon>
        <taxon>Rhynchobdellida</taxon>
        <taxon>Glossiphoniidae</taxon>
        <taxon>Helobdella</taxon>
    </lineage>
</organism>
<protein>
    <submittedName>
        <fullName evidence="1 2">Uncharacterized protein</fullName>
    </submittedName>
</protein>
<dbReference type="RefSeq" id="XP_009030535.1">
    <property type="nucleotide sequence ID" value="XM_009032287.1"/>
</dbReference>
<sequence length="134" mass="15218">MRHGHSLLPARLPDGKWFTIRTAIVYYPHGNGLLSGALAVGLAPVLEDNVGTEPHSTFCLYRMDDGIQHSAFVEWTKKLKLPEEFIVEDQNGCDVTLRSFTQLQRMHAWLELKLPEEFITEDAFNILPLSNGRK</sequence>
<dbReference type="KEGG" id="hro:HELRODRAFT_165787"/>
<dbReference type="InParanoid" id="T1EXA2"/>
<gene>
    <name evidence="2" type="primary">20201202</name>
    <name evidence="1" type="ORF">HELRODRAFT_165787</name>
</gene>
<dbReference type="EMBL" id="AMQM01002173">
    <property type="status" value="NOT_ANNOTATED_CDS"/>
    <property type="molecule type" value="Genomic_DNA"/>
</dbReference>